<keyword evidence="9" id="KW-0443">Lipid metabolism</keyword>
<dbReference type="Gene3D" id="3.40.47.10">
    <property type="match status" value="3"/>
</dbReference>
<dbReference type="InterPro" id="IPR050091">
    <property type="entry name" value="PKS_NRPS_Biosynth_Enz"/>
</dbReference>
<feature type="compositionally biased region" description="Basic and acidic residues" evidence="14">
    <location>
        <begin position="2954"/>
        <end position="2964"/>
    </location>
</feature>
<feature type="compositionally biased region" description="Low complexity" evidence="14">
    <location>
        <begin position="1481"/>
        <end position="1496"/>
    </location>
</feature>
<feature type="domain" description="PKS/mFAS DH" evidence="17">
    <location>
        <begin position="712"/>
        <end position="981"/>
    </location>
</feature>
<dbReference type="PROSITE" id="PS50075">
    <property type="entry name" value="CARRIER"/>
    <property type="match status" value="2"/>
</dbReference>
<dbReference type="InterPro" id="IPR042104">
    <property type="entry name" value="PKS_dehydratase_sf"/>
</dbReference>
<keyword evidence="3" id="KW-0596">Phosphopantetheine</keyword>
<feature type="domain" description="PKS/mFAS DH" evidence="17">
    <location>
        <begin position="3586"/>
        <end position="3846"/>
    </location>
</feature>
<dbReference type="InterPro" id="IPR036736">
    <property type="entry name" value="ACP-like_sf"/>
</dbReference>
<evidence type="ECO:0000256" key="8">
    <source>
        <dbReference type="ARBA" id="ARBA00022832"/>
    </source>
</evidence>
<feature type="active site" description="Proton acceptor; for dehydratase activity" evidence="13">
    <location>
        <position position="2128"/>
    </location>
</feature>
<evidence type="ECO:0000256" key="10">
    <source>
        <dbReference type="ARBA" id="ARBA00023194"/>
    </source>
</evidence>
<dbReference type="SUPFAM" id="SSF53335">
    <property type="entry name" value="S-adenosyl-L-methionine-dependent methyltransferases"/>
    <property type="match status" value="1"/>
</dbReference>
<dbReference type="eggNOG" id="COG0236">
    <property type="taxonomic scope" value="Bacteria"/>
</dbReference>
<feature type="active site" description="Proton donor; for dehydratase activity" evidence="13">
    <location>
        <position position="2287"/>
    </location>
</feature>
<dbReference type="Gene3D" id="3.40.50.720">
    <property type="entry name" value="NAD(P)-binding Rossmann-like Domain"/>
    <property type="match status" value="3"/>
</dbReference>
<dbReference type="Pfam" id="PF22336">
    <property type="entry name" value="RhiE-like_linker"/>
    <property type="match status" value="1"/>
</dbReference>
<dbReference type="InterPro" id="IPR020806">
    <property type="entry name" value="PKS_PP-bd"/>
</dbReference>
<dbReference type="InterPro" id="IPR036291">
    <property type="entry name" value="NAD(P)-bd_dom_sf"/>
</dbReference>
<evidence type="ECO:0000259" key="17">
    <source>
        <dbReference type="PROSITE" id="PS52019"/>
    </source>
</evidence>
<dbReference type="EMBL" id="JFCB01000021">
    <property type="protein sequence ID" value="KES04939.1"/>
    <property type="molecule type" value="Genomic_DNA"/>
</dbReference>
<dbReference type="SUPFAM" id="SSF51735">
    <property type="entry name" value="NAD(P)-binding Rossmann-fold domains"/>
    <property type="match status" value="5"/>
</dbReference>
<dbReference type="Pfam" id="PF16197">
    <property type="entry name" value="KAsynt_C_assoc"/>
    <property type="match status" value="2"/>
</dbReference>
<evidence type="ECO:0000256" key="5">
    <source>
        <dbReference type="ARBA" id="ARBA00022553"/>
    </source>
</evidence>
<dbReference type="Pfam" id="PF00550">
    <property type="entry name" value="PP-binding"/>
    <property type="match status" value="3"/>
</dbReference>
<dbReference type="PROSITE" id="PS00606">
    <property type="entry name" value="KS3_1"/>
    <property type="match status" value="2"/>
</dbReference>
<dbReference type="Pfam" id="PF21089">
    <property type="entry name" value="PKS_DH_N"/>
    <property type="match status" value="3"/>
</dbReference>
<dbReference type="InterPro" id="IPR009081">
    <property type="entry name" value="PP-bd_ACP"/>
</dbReference>
<dbReference type="InterPro" id="IPR049900">
    <property type="entry name" value="PKS_mFAS_DH"/>
</dbReference>
<dbReference type="InterPro" id="IPR032821">
    <property type="entry name" value="PKS_assoc"/>
</dbReference>
<dbReference type="GO" id="GO:0033068">
    <property type="term" value="P:macrolide biosynthetic process"/>
    <property type="evidence" value="ECO:0007669"/>
    <property type="project" value="UniProtKB-ARBA"/>
</dbReference>
<dbReference type="PROSITE" id="PS52004">
    <property type="entry name" value="KS3_2"/>
    <property type="match status" value="3"/>
</dbReference>
<dbReference type="SUPFAM" id="SSF53901">
    <property type="entry name" value="Thiolase-like"/>
    <property type="match status" value="3"/>
</dbReference>
<feature type="region of interest" description="C-terminal hotdog fold" evidence="13">
    <location>
        <begin position="2230"/>
        <end position="2371"/>
    </location>
</feature>
<evidence type="ECO:0000256" key="13">
    <source>
        <dbReference type="PROSITE-ProRule" id="PRU01363"/>
    </source>
</evidence>
<evidence type="ECO:0000256" key="14">
    <source>
        <dbReference type="SAM" id="MobiDB-lite"/>
    </source>
</evidence>
<dbReference type="InterPro" id="IPR013217">
    <property type="entry name" value="Methyltransf_12"/>
</dbReference>
<feature type="domain" description="PKS/mFAS DH" evidence="17">
    <location>
        <begin position="2099"/>
        <end position="2371"/>
    </location>
</feature>
<name>A0A081XN16_STRTO</name>
<dbReference type="InterPro" id="IPR016039">
    <property type="entry name" value="Thiolase-like"/>
</dbReference>
<evidence type="ECO:0000256" key="11">
    <source>
        <dbReference type="ARBA" id="ARBA00023268"/>
    </source>
</evidence>
<dbReference type="PROSITE" id="PS52019">
    <property type="entry name" value="PKS_MFAS_DH"/>
    <property type="match status" value="3"/>
</dbReference>
<feature type="region of interest" description="Disordered" evidence="14">
    <location>
        <begin position="2948"/>
        <end position="2985"/>
    </location>
</feature>
<dbReference type="Gene3D" id="3.10.129.110">
    <property type="entry name" value="Polyketide synthase dehydratase"/>
    <property type="match status" value="3"/>
</dbReference>
<proteinExistence type="predicted"/>
<feature type="region of interest" description="Disordered" evidence="14">
    <location>
        <begin position="4691"/>
        <end position="4725"/>
    </location>
</feature>
<dbReference type="CDD" id="cd00833">
    <property type="entry name" value="PKS"/>
    <property type="match status" value="3"/>
</dbReference>
<feature type="domain" description="Carrier" evidence="15">
    <location>
        <begin position="4723"/>
        <end position="4799"/>
    </location>
</feature>
<feature type="region of interest" description="N-terminal hotdog fold" evidence="13">
    <location>
        <begin position="2099"/>
        <end position="2216"/>
    </location>
</feature>
<dbReference type="SMART" id="SM00823">
    <property type="entry name" value="PKS_PP"/>
    <property type="match status" value="3"/>
</dbReference>
<feature type="region of interest" description="Disordered" evidence="14">
    <location>
        <begin position="4797"/>
        <end position="4830"/>
    </location>
</feature>
<feature type="region of interest" description="Disordered" evidence="14">
    <location>
        <begin position="1481"/>
        <end position="1502"/>
    </location>
</feature>
<dbReference type="InterPro" id="IPR014031">
    <property type="entry name" value="Ketoacyl_synth_C"/>
</dbReference>
<evidence type="ECO:0000256" key="2">
    <source>
        <dbReference type="ARBA" id="ARBA00004792"/>
    </source>
</evidence>
<reference evidence="18 19" key="1">
    <citation type="submission" date="2014-02" db="EMBL/GenBank/DDBJ databases">
        <title>The genome announcement of Streptomyces toyocaensis NRRL15009.</title>
        <authorList>
            <person name="Hong H.-J."/>
            <person name="Kwun M.J."/>
        </authorList>
    </citation>
    <scope>NUCLEOTIDE SEQUENCE [LARGE SCALE GENOMIC DNA]</scope>
    <source>
        <strain evidence="18 19">NRRL 15009</strain>
    </source>
</reference>
<dbReference type="SMART" id="SM01294">
    <property type="entry name" value="PKS_PP_betabranch"/>
    <property type="match status" value="1"/>
</dbReference>
<keyword evidence="7" id="KW-0677">Repeat</keyword>
<dbReference type="InterPro" id="IPR049490">
    <property type="entry name" value="C883_1060-like_KR_N"/>
</dbReference>
<feature type="domain" description="Ketosynthase family 3 (KS3)" evidence="16">
    <location>
        <begin position="1519"/>
        <end position="1942"/>
    </location>
</feature>
<dbReference type="Gene3D" id="3.40.366.10">
    <property type="entry name" value="Malonyl-Coenzyme A Acyl Carrier Protein, domain 2"/>
    <property type="match status" value="1"/>
</dbReference>
<dbReference type="InterPro" id="IPR020807">
    <property type="entry name" value="PKS_DH"/>
</dbReference>
<dbReference type="SMART" id="SM00822">
    <property type="entry name" value="PKS_KR"/>
    <property type="match status" value="3"/>
</dbReference>
<dbReference type="STRING" id="55952.BU52_22205"/>
<dbReference type="GO" id="GO:0004312">
    <property type="term" value="F:fatty acid synthase activity"/>
    <property type="evidence" value="ECO:0007669"/>
    <property type="project" value="TreeGrafter"/>
</dbReference>
<dbReference type="Gene3D" id="1.10.1240.100">
    <property type="match status" value="3"/>
</dbReference>
<dbReference type="InterPro" id="IPR029063">
    <property type="entry name" value="SAM-dependent_MTases_sf"/>
</dbReference>
<keyword evidence="10" id="KW-0045">Antibiotic biosynthesis</keyword>
<feature type="compositionally biased region" description="Pro residues" evidence="14">
    <location>
        <begin position="4814"/>
        <end position="4823"/>
    </location>
</feature>
<evidence type="ECO:0000256" key="6">
    <source>
        <dbReference type="ARBA" id="ARBA00022679"/>
    </source>
</evidence>
<dbReference type="InterPro" id="IPR018201">
    <property type="entry name" value="Ketoacyl_synth_AS"/>
</dbReference>
<dbReference type="OrthoDB" id="3488622at2"/>
<dbReference type="InterPro" id="IPR014030">
    <property type="entry name" value="Ketoacyl_synth_N"/>
</dbReference>
<dbReference type="Pfam" id="PF21394">
    <property type="entry name" value="Beta-ketacyl_N"/>
    <property type="match status" value="1"/>
</dbReference>
<dbReference type="RefSeq" id="WP_037936916.1">
    <property type="nucleotide sequence ID" value="NZ_JFCB01000021.1"/>
</dbReference>
<feature type="domain" description="Carrier" evidence="15">
    <location>
        <begin position="1398"/>
        <end position="1474"/>
    </location>
</feature>
<dbReference type="GO" id="GO:0004315">
    <property type="term" value="F:3-oxoacyl-[acyl-carrier-protein] synthase activity"/>
    <property type="evidence" value="ECO:0007669"/>
    <property type="project" value="InterPro"/>
</dbReference>
<dbReference type="InterPro" id="IPR054514">
    <property type="entry name" value="RhiE-like_linker"/>
</dbReference>
<dbReference type="PANTHER" id="PTHR43775">
    <property type="entry name" value="FATTY ACID SYNTHASE"/>
    <property type="match status" value="1"/>
</dbReference>
<dbReference type="InterPro" id="IPR049551">
    <property type="entry name" value="PKS_DH_C"/>
</dbReference>
<comment type="subcellular location">
    <subcellularLocation>
        <location evidence="1">Cytoplasm</location>
    </subcellularLocation>
</comment>
<keyword evidence="4" id="KW-0963">Cytoplasm</keyword>
<dbReference type="InterPro" id="IPR049552">
    <property type="entry name" value="PKS_DH_N"/>
</dbReference>
<feature type="compositionally biased region" description="Low complexity" evidence="14">
    <location>
        <begin position="4706"/>
        <end position="4723"/>
    </location>
</feature>
<dbReference type="Gene3D" id="1.10.1200.10">
    <property type="entry name" value="ACP-like"/>
    <property type="match status" value="3"/>
</dbReference>
<feature type="region of interest" description="C-terminal hotdog fold" evidence="13">
    <location>
        <begin position="838"/>
        <end position="981"/>
    </location>
</feature>
<keyword evidence="12" id="KW-0012">Acyltransferase</keyword>
<feature type="region of interest" description="N-terminal hotdog fold" evidence="13">
    <location>
        <begin position="712"/>
        <end position="825"/>
    </location>
</feature>
<evidence type="ECO:0000313" key="18">
    <source>
        <dbReference type="EMBL" id="KES04939.1"/>
    </source>
</evidence>
<dbReference type="InterPro" id="IPR057326">
    <property type="entry name" value="KR_dom"/>
</dbReference>
<dbReference type="InterPro" id="IPR020841">
    <property type="entry name" value="PKS_Beta-ketoAc_synthase_dom"/>
</dbReference>
<keyword evidence="8" id="KW-0276">Fatty acid metabolism</keyword>
<keyword evidence="11" id="KW-0511">Multifunctional enzyme</keyword>
<feature type="active site" description="Proton acceptor; for dehydratase activity" evidence="13">
    <location>
        <position position="3617"/>
    </location>
</feature>
<dbReference type="Pfam" id="PF14765">
    <property type="entry name" value="PS-DH"/>
    <property type="match status" value="3"/>
</dbReference>
<evidence type="ECO:0000256" key="3">
    <source>
        <dbReference type="ARBA" id="ARBA00022450"/>
    </source>
</evidence>
<feature type="active site" description="Proton acceptor; for dehydratase activity" evidence="13">
    <location>
        <position position="741"/>
    </location>
</feature>
<evidence type="ECO:0000256" key="12">
    <source>
        <dbReference type="ARBA" id="ARBA00023315"/>
    </source>
</evidence>
<dbReference type="Gene3D" id="3.40.50.150">
    <property type="entry name" value="Vaccinia Virus protein VP39"/>
    <property type="match status" value="1"/>
</dbReference>
<dbReference type="eggNOG" id="COG4221">
    <property type="taxonomic scope" value="Bacteria"/>
</dbReference>
<comment type="pathway">
    <text evidence="2">Antibiotic biosynthesis.</text>
</comment>
<keyword evidence="6" id="KW-0808">Transferase</keyword>
<protein>
    <submittedName>
        <fullName evidence="18">Polyketide synthase</fullName>
    </submittedName>
</protein>
<dbReference type="FunFam" id="3.40.47.10:FF:000019">
    <property type="entry name" value="Polyketide synthase type I"/>
    <property type="match status" value="2"/>
</dbReference>
<dbReference type="eggNOG" id="COG1028">
    <property type="taxonomic scope" value="Bacteria"/>
</dbReference>
<dbReference type="GO" id="GO:0031177">
    <property type="term" value="F:phosphopantetheine binding"/>
    <property type="evidence" value="ECO:0007669"/>
    <property type="project" value="InterPro"/>
</dbReference>
<evidence type="ECO:0000259" key="16">
    <source>
        <dbReference type="PROSITE" id="PS52004"/>
    </source>
</evidence>
<evidence type="ECO:0000256" key="1">
    <source>
        <dbReference type="ARBA" id="ARBA00004496"/>
    </source>
</evidence>
<dbReference type="SMART" id="SM00825">
    <property type="entry name" value="PKS_KS"/>
    <property type="match status" value="3"/>
</dbReference>
<evidence type="ECO:0000313" key="19">
    <source>
        <dbReference type="Proteomes" id="UP000028341"/>
    </source>
</evidence>
<dbReference type="Pfam" id="PF00109">
    <property type="entry name" value="ketoacyl-synt"/>
    <property type="match status" value="3"/>
</dbReference>
<dbReference type="GO" id="GO:0006633">
    <property type="term" value="P:fatty acid biosynthetic process"/>
    <property type="evidence" value="ECO:0007669"/>
    <property type="project" value="InterPro"/>
</dbReference>
<feature type="active site" description="Proton donor; for dehydratase activity" evidence="13">
    <location>
        <position position="897"/>
    </location>
</feature>
<dbReference type="Pfam" id="PF02801">
    <property type="entry name" value="Ketoacyl-synt_C"/>
    <property type="match status" value="3"/>
</dbReference>
<dbReference type="Gene3D" id="3.30.70.3290">
    <property type="match status" value="1"/>
</dbReference>
<keyword evidence="5" id="KW-0597">Phosphoprotein</keyword>
<evidence type="ECO:0000256" key="4">
    <source>
        <dbReference type="ARBA" id="ARBA00022490"/>
    </source>
</evidence>
<evidence type="ECO:0000259" key="15">
    <source>
        <dbReference type="PROSITE" id="PS50075"/>
    </source>
</evidence>
<feature type="domain" description="Ketosynthase family 3 (KS3)" evidence="16">
    <location>
        <begin position="10"/>
        <end position="436"/>
    </location>
</feature>
<dbReference type="InterPro" id="IPR001227">
    <property type="entry name" value="Ac_transferase_dom_sf"/>
</dbReference>
<keyword evidence="19" id="KW-1185">Reference proteome</keyword>
<feature type="compositionally biased region" description="Low complexity" evidence="14">
    <location>
        <begin position="4802"/>
        <end position="4813"/>
    </location>
</feature>
<dbReference type="CDD" id="cd08953">
    <property type="entry name" value="KR_2_SDR_x"/>
    <property type="match status" value="2"/>
</dbReference>
<evidence type="ECO:0000256" key="9">
    <source>
        <dbReference type="ARBA" id="ARBA00023098"/>
    </source>
</evidence>
<feature type="domain" description="Ketosynthase family 3 (KS3)" evidence="16">
    <location>
        <begin position="2985"/>
        <end position="3421"/>
    </location>
</feature>
<dbReference type="GO" id="GO:0005737">
    <property type="term" value="C:cytoplasm"/>
    <property type="evidence" value="ECO:0007669"/>
    <property type="project" value="UniProtKB-SubCell"/>
</dbReference>
<dbReference type="Pfam" id="PF08242">
    <property type="entry name" value="Methyltransf_12"/>
    <property type="match status" value="1"/>
</dbReference>
<dbReference type="InterPro" id="IPR013968">
    <property type="entry name" value="PKS_KR"/>
</dbReference>
<dbReference type="FunFam" id="3.40.47.10:FF:000042">
    <property type="entry name" value="Polyketide synthase Pks13"/>
    <property type="match status" value="1"/>
</dbReference>
<dbReference type="Proteomes" id="UP000028341">
    <property type="component" value="Unassembled WGS sequence"/>
</dbReference>
<dbReference type="SMART" id="SM00826">
    <property type="entry name" value="PKS_DH"/>
    <property type="match status" value="3"/>
</dbReference>
<dbReference type="SUPFAM" id="SSF47336">
    <property type="entry name" value="ACP-like"/>
    <property type="match status" value="3"/>
</dbReference>
<dbReference type="eggNOG" id="COG3321">
    <property type="taxonomic scope" value="Bacteria"/>
</dbReference>
<dbReference type="PANTHER" id="PTHR43775:SF37">
    <property type="entry name" value="SI:DKEY-61P9.11"/>
    <property type="match status" value="1"/>
</dbReference>
<accession>A0A081XN16</accession>
<comment type="caution">
    <text evidence="18">The sequence shown here is derived from an EMBL/GenBank/DDBJ whole genome shotgun (WGS) entry which is preliminary data.</text>
</comment>
<evidence type="ECO:0000256" key="7">
    <source>
        <dbReference type="ARBA" id="ARBA00022737"/>
    </source>
</evidence>
<dbReference type="Pfam" id="PF08659">
    <property type="entry name" value="KR"/>
    <property type="match status" value="3"/>
</dbReference>
<feature type="active site" description="Proton donor; for dehydratase activity" evidence="13">
    <location>
        <position position="3766"/>
    </location>
</feature>
<feature type="region of interest" description="Disordered" evidence="14">
    <location>
        <begin position="1131"/>
        <end position="1152"/>
    </location>
</feature>
<feature type="region of interest" description="N-terminal hotdog fold" evidence="13">
    <location>
        <begin position="3586"/>
        <end position="3695"/>
    </location>
</feature>
<organism evidence="18 19">
    <name type="scientific">Streptomyces toyocaensis</name>
    <dbReference type="NCBI Taxonomy" id="55952"/>
    <lineage>
        <taxon>Bacteria</taxon>
        <taxon>Bacillati</taxon>
        <taxon>Actinomycetota</taxon>
        <taxon>Actinomycetes</taxon>
        <taxon>Kitasatosporales</taxon>
        <taxon>Streptomycetaceae</taxon>
        <taxon>Streptomyces</taxon>
    </lineage>
</organism>
<sequence>MSSQEVEAAETDVAIIGMAGRFPGADDLDSFWRLLSEGREGITRFSREELAAAGVPARLLDDPEYVPAHGVVPDVDLFDTGYFEFTPAEAAVTDPQHRLLLTAGHAALEHAGYDPARYDGLISVYAGAAINTYLQQQVLPHVDQTTTSNHFAVMVGNDKDFLATRLSYKLDLKGPSYAVQTACSTSLVALHLACQGLINGECDMALAGGVTVKLPQAKGYLYEEGAILSRDGHVRPFDADASGTVLGNGVGVLVLKPLRDALADRDTIHAVIKGTATNNDGAGKVSFAAPGAAGQTAVIREAHTVSGVDPRSIGYVEAHGTATRLGDPVEVSALTRAFRESTADTGFCAIGSVKSNIGHLDAAAGVAGVIKTVLMMKHRTLVPTVNHTTPNPAIDFAAGPFKVSTDTAPWTGQGPLRAGVSSFGIGGTNAHAVLQEAPPAPVTGDADRAQQLLVVSARTPTALATAAQNLAAHLDGDDPAALADIAYTLAVGRRAHEYRLAVTGSDRAALARALRTAPVPERPVTGEVSFVFAEEVPDAAGLAGRWAAAEPAFAEHHEAALAAGAHRLGERGRAFAVQYALGKLWLDWGLTPVAVHGDGLAARAAACVTGALRLQDALTGDGLVPPAARARIPVRGAHDEVRGVALGVTDGPWDGVARAWQAGAAVDWAAWFAGEERGRVPLPTYPFEGRRCWLTGPDTPAPADRVTGPGPHPMLDENVSTLDTLAFRSSRTGTEFYLADHRVDAEPVLPAAGQLELARAAGELSLGGPVRLRGVSFEQLLSYATGPRTALVQLWRDRDTVGFELTADERMVAAGEIHPGAVERPAPADPAAVAARCAELVAHTDCYDVLRTHGLDYGPRMRALTEVRLGDREAFGTLELPEGASLDGAVLNPALLDGALHALVVLLARAYGERADGFLPMALGELTVHAPVTGPCHVHVTAGRLGERTAHADLTVVDTHGQVLARLHDLAVRVLGEPRESALLVRRWTAAPAEPTGAPLGHTAAVVAPDPARGTQLAAHLTALGIGTVTRGLDPATAPDVVLVDAPAPEEALHAVRTLLGARPTAPVRVLLLHRHDTDGPRPEHAALAAFARTVRAENPLLEVQAVGLAEDAAEADALAAELAGHGRDPEVAHTAQGRRIPQAEPAPAARPSAVRDGGVYVVTGGAGGLGRAVAGRLLSRADARVVLLGRSERPADLDERLVYHSVDVSDPEALTDRLAAVRQEFGPLTGVVHAAGVLRDGFALTKSAEDVAAVLAPKAAGLRALDAATADDPLDFFVAFSSIAAHIASPGQTDYAYANAYLEAYAERHRRVTAIAWPMWADGGMRQSAEAAADIAARTGFGVLPTEVGLDLFEQALGTPGALVAAYGDLRTITPALTAPAARAARPATAEPPAGGGPREEALRLLRELIAAETGLDAAELAEDAPFDRLGIDSLMIAKLNRELDRHFDALSKTLFFEYATLGELAGFFAEHHAAELTGGTPAAAPAGPAAEGTAPRPPCAPRRIARAGAAEPAEDDTDAIAVIGLAGRYPAADDLDELWTTLAEGRDAVTEIPAERWDGRRWYDPDPAAPGLAHTRWGGFLRDVDRFDPLFFGISPRQAELMDPQERLFLQNAWHVLEDAGYRRSDLAGRPVGVYVGVMYGEYQFHGALDALRGGRPLTGSSFATIANRVSHALDLSGPSMALDTMCSSSLTAIHLACESLRRGESELAVAGGVNVSVHPYKFAFLSQGRFLSSDGRCRAFGAGGDGYVPGEGVGAVLLKPYRKARADGDRIHGLILGSAVNHGARTNGYSVPNPRAQQRAITTAMERAGVTPRDIGYVEAHGTGTALGDPIELTGLTHAYRSAEAAPGTWPIGSVKSNIGHLESAAGIAGLTKVLLQFRHRTLVPSLHSGELNPNIDFERSPFRVQRELSAWPDRDGPRRAGLSSFGAGGANAHLVLEESPDPDPVTDLPAGEQRTGDPVLFLLSARDEERLRAYAESAARFVETERVPLADLCFTTQVGREPFDARLAVAVTDGGELVAALRRFADGGPAPDLAGAGPLAEPARRWLGGADVDWAAWHAGRPGPAPRRVRAPQYPFAAERYWIPLDPDLGTAAPHPLVDANESTVAGVRFRKTLRAHDPLLRDHMIEGRPLLAGAATLEFVRAAAALAEPGTRHALREVVWGRAVELRDGEMDLFVSFRPDGTGLAFEVWSGTDTGRTTHARGSAVPAPAVPEAAEDLAALRERLSVVRDGPTAYTEYAAAGFAYGPSFQVIDEIRVGPGEALVRLAQAGTAAGTRLPPALLDGVLRACHWTGRTTSPRPGELAVPFSLGALDSFAPLPAVCHAYARLAGESAGVRRFDLTVYDDQGRVLASLRDFAGRLPGTRAALASPAPDTRAALAGRTPTAQAGPEPATGEARLYEPYWRPAADPEPAGAAGTLALLGRHPDLESALTATGVWQRVVAVGEDTGRLASLADEDGLDLAVVLGDADDGSPADLLDHACTPVLDVLDAARTGVLPGRVRCLVLHPQNAGEDRPEWAALAGFARSTGPVAPRLELLTLGVDSAAPAAEVARAVAVELRAAPRAAGLEVRRTASGERQVRSLRPLTGRTTPADVPLRDGGVYVVTGGAGALGRLLAEHLARTHAAKLVLIGRSEPDERTRAWHRTLTGLGAEVLALRADVARAGELGTALAAARDRFGTLHGVFHLAGVADEGRADGDRRRFARLLGAKTHGLVHLDRLTREDPLDLFVVFSSVSSLIGDFGAAGYATANRFADLYTVLRDRRVRRGEGRGRSLSLAWPLWAAGGVDGLVREEELAAYTRRSGMRALTAEAGLDLLARSFAPGAAWLVPAWGDPAEVDAALTGAPGPSRPVAPAPTARTGRLRDRVVDHLREVLAGVLKLPAGRLDSRVPLDDYGLDSVLVMESNALLGKDFPGLRGTVFFEFRTVDELAGHILAEQADAVTRLFPEETEPSRHETRLPRQDAASAPAPVPHTPPARRDADEPIAVIGISGRYPQADTLEEFWRNLAEGRDCVTEVPADRWDADALFDADPAAPGRSYSRWGGFLSDVDSFDSLFFQIAPKQARTMDPQERLFLQTAWSALENAGYPPSRIPAPRHGGQGHDVGVFVGVMWDDYAILAAAESARGNPQVVLANRSAIANQVSYFGDFRGPSVVIDTACSASLVAVHQACESIRRGECSYAVAGGVNVAVHPDKYVHLSRKTMLSADGRCRAFGAGGTGYVPGEGVGAVVLKRLSDAERDGDTVHAVIRASAVNHGGRTSGYTVPNPQAQQALVEQALDAAGIDARTIGCVEAHGTGTALGDPIEHTALAQAFARHTGDTGFCALGSVKSAIGHLEGAAGIAGLTKAVLQLRHGTLLPTLHAEEPNPVIDFESSPFTVQRETAPWPRAYDGDGRPLPRRAAVSSFGAGGTNAHVVVEEYIAPEPAPAGPGQAELIVLSARDEERLRARAADLGRALAEPGAPRLADVAHTLRVGREPLAVRLAFVATDLADAAGKLAAVGRGEGGQWLHLGRVEQHPPLAGLLTDGIGGEDFLAAQIAAGADDLLGRLWVSGVTVDWDLLHRLRPAERRRVPLPTYPFERVRHWLDTTPAPAPARGPHRWERRLSADEPVLRDHVVDGRPILPGVGHLDLVAEASGGLAGRACVDVRWIVPLALGEAEETVTVAWDGEEYEIRGADGAVRSCGRLAAAPAAPAPLDVTALRARLDEGVDEGSFYRALAGQGLPYGPFFRRVRQVWTGRDEVLGRIGDTAGEDPAHALHPGVLDAALHTVAALLVRRRGEHARPMLPFAADRVEVFGAVPATGWSYVRETGTDRCEVLLCDDTGAVRVRFEGLTYREAKPSAVVVHRPVWTARPAEERAADARRVLLVGERLDAEPAAGIARAHHGADVRRLPVGPGGLADAELDRALAGSGAPDLVYFLATAPGGEPAGRAELRALTDRGPVALYRLVRALARHGLLERGTRLKVVTTDVHPLEAGDDSSPWAAGTAGLAAVAAKEFPALRVALVDVRAAEAARAASAIVAEPFPARPVPVSLRAGVRRVRTLERVELPAAGTRFRQGGVYLVVGGLGAVGRDTCRYLARAYAAKLVVLGRSPLDETRRQTVAELEKSGAEVRYVALDATDPDALKEAVDLAVREFGALHGVINAAMVLVNQVLRELPEDGLRTALESKTDSTWSLLHAVRDVPLDFVLLYSSGVAFEGNHGQAGYAAGCTFADACALHAARTLPFPVRVLNLGYWHAGGDPDRERVLRRFGAAGIRPLSAEQGMTVVERTLAAGLPQVFALDADRPILDNLGIDPDRTLSVLPGGAPDRLPEVRFPGAPGADRELASHQRAVAEAEELALRLLASVLDRAGLFGAGEASRDELAARLGVVPEHAALFQAQLDMLAEADWLTVTDGGRLRPTGRGTTPEKELITRLDELTRRHHALAPVVSLLGDCLTALPDVLTGRRPAMEVLFPDGSAERVAAVYRGDPVTDRCNGEVARLVAEQVEARRAADPAVPVRILEIGAGTGGTTAAVLDALAPYGDGVEYVFTDVSPAFVRKARSRFGPRYPFTRFEVLDIEADPAGQGLSPGAHDVVLATNVLHATRRLSDTLAGAKSLLRRGGALLLVEGTRARHQLALVFGLTAGWWLFSDPEQRMPRSPLASERQWRDALAACGFTDISAAAPTTEAGPAFQSVVAAVSDGVVPGGGKAPTAQREPKRTPAAAPAPAAAPSAPVAPASEDDALRQVTDVFARVLEMTPDRLDPDLTFENYGVDSLVVLELTRALEAVYGPQPATLLFERITIRQLAGHFGARAHSPGEPETPGTIPEPTTPAAPAPAPADDAERLVAGLSDAAVDELLAELLSQRGESEGGGR</sequence>
<gene>
    <name evidence="18" type="ORF">BU52_22205</name>
</gene>
<feature type="region of interest" description="C-terminal hotdog fold" evidence="13">
    <location>
        <begin position="3708"/>
        <end position="3846"/>
    </location>
</feature>